<accession>A0A6L6XNS4</accession>
<protein>
    <submittedName>
        <fullName evidence="2">NAD(P)-binding protein</fullName>
    </submittedName>
</protein>
<dbReference type="InterPro" id="IPR036188">
    <property type="entry name" value="FAD/NAD-bd_sf"/>
</dbReference>
<sequence length="473" mass="51110">MEETRRGRGSRAVVLGAGIGGLVAARVLADTFDEVTIVERDVMPGGGHGRRGVPQGRHVHGMQAGGLPLLEELFPGLRAELAGDGAHEIADLSRVSLRFAGRLLNQAELPVAPVLSVSRPHLEWRIRERVRRLSGVRVAEGLEAVGVTSTVDGDRARVTGVRVAPAATRDAKERTIDADLVVDATGRGSRMPVWLEQLGCARPDEERVVVHIGYASQTFRLPRDSYPQDLIIEGRAPGRRHGFGAFACEQDRWTFSIMSYGAGERPPTEPEERMRLMHQMAPPWLAEALSAAEPLDDVARHAHPTSHWRHYERLGRLPVGLLAFGDAIAAFNPIYGTGMTVALKQGVALRTALETTTDTELPRRFYRAAARPLSAAWALSTGADLAYPETLGKRTRRGALMGRYVARFLAAAEHDPVLARRFLAVAGLVEAPSALLAPAAVAKVVRSPAPTALSLPERARSDVAHAPRETAAS</sequence>
<name>A0A6L6XNS4_9ACTN</name>
<comment type="caution">
    <text evidence="2">The sequence shown here is derived from an EMBL/GenBank/DDBJ whole genome shotgun (WGS) entry which is preliminary data.</text>
</comment>
<dbReference type="RefSeq" id="WP_157340857.1">
    <property type="nucleotide sequence ID" value="NZ_WSEK01000004.1"/>
</dbReference>
<dbReference type="PANTHER" id="PTHR43422">
    <property type="entry name" value="THIAMINE THIAZOLE SYNTHASE"/>
    <property type="match status" value="1"/>
</dbReference>
<organism evidence="2 3">
    <name type="scientific">Nocardioides agri</name>
    <dbReference type="NCBI Taxonomy" id="2682843"/>
    <lineage>
        <taxon>Bacteria</taxon>
        <taxon>Bacillati</taxon>
        <taxon>Actinomycetota</taxon>
        <taxon>Actinomycetes</taxon>
        <taxon>Propionibacteriales</taxon>
        <taxon>Nocardioidaceae</taxon>
        <taxon>Nocardioides</taxon>
    </lineage>
</organism>
<dbReference type="Gene3D" id="3.50.50.60">
    <property type="entry name" value="FAD/NAD(P)-binding domain"/>
    <property type="match status" value="1"/>
</dbReference>
<dbReference type="AlphaFoldDB" id="A0A6L6XNS4"/>
<feature type="domain" description="FAD-binding" evidence="1">
    <location>
        <begin position="12"/>
        <end position="354"/>
    </location>
</feature>
<reference evidence="2 3" key="1">
    <citation type="submission" date="2019-12" db="EMBL/GenBank/DDBJ databases">
        <authorList>
            <person name="Huq M.A."/>
        </authorList>
    </citation>
    <scope>NUCLEOTIDE SEQUENCE [LARGE SCALE GENOMIC DNA]</scope>
    <source>
        <strain evidence="2 3">MAH-18</strain>
    </source>
</reference>
<evidence type="ECO:0000313" key="2">
    <source>
        <dbReference type="EMBL" id="MVQ48588.1"/>
    </source>
</evidence>
<dbReference type="PANTHER" id="PTHR43422:SF3">
    <property type="entry name" value="THIAMINE THIAZOLE SYNTHASE"/>
    <property type="match status" value="1"/>
</dbReference>
<dbReference type="InterPro" id="IPR002938">
    <property type="entry name" value="FAD-bd"/>
</dbReference>
<evidence type="ECO:0000313" key="3">
    <source>
        <dbReference type="Proteomes" id="UP000473525"/>
    </source>
</evidence>
<dbReference type="EMBL" id="WSEK01000004">
    <property type="protein sequence ID" value="MVQ48588.1"/>
    <property type="molecule type" value="Genomic_DNA"/>
</dbReference>
<proteinExistence type="predicted"/>
<dbReference type="SUPFAM" id="SSF51905">
    <property type="entry name" value="FAD/NAD(P)-binding domain"/>
    <property type="match status" value="1"/>
</dbReference>
<dbReference type="GO" id="GO:0071949">
    <property type="term" value="F:FAD binding"/>
    <property type="evidence" value="ECO:0007669"/>
    <property type="project" value="InterPro"/>
</dbReference>
<dbReference type="Pfam" id="PF01494">
    <property type="entry name" value="FAD_binding_3"/>
    <property type="match status" value="1"/>
</dbReference>
<dbReference type="Proteomes" id="UP000473525">
    <property type="component" value="Unassembled WGS sequence"/>
</dbReference>
<evidence type="ECO:0000259" key="1">
    <source>
        <dbReference type="Pfam" id="PF01494"/>
    </source>
</evidence>
<keyword evidence="3" id="KW-1185">Reference proteome</keyword>
<gene>
    <name evidence="2" type="ORF">GON03_05300</name>
</gene>